<sequence length="50" mass="5668">MSDLIPDPDLAETAFDADAWEAPTSLDEEEHDADSSFDELDVEEDRARER</sequence>
<keyword evidence="3" id="KW-1185">Reference proteome</keyword>
<feature type="region of interest" description="Disordered" evidence="1">
    <location>
        <begin position="1"/>
        <end position="50"/>
    </location>
</feature>
<evidence type="ECO:0000313" key="3">
    <source>
        <dbReference type="Proteomes" id="UP001501407"/>
    </source>
</evidence>
<dbReference type="Proteomes" id="UP001501407">
    <property type="component" value="Unassembled WGS sequence"/>
</dbReference>
<evidence type="ECO:0000256" key="1">
    <source>
        <dbReference type="SAM" id="MobiDB-lite"/>
    </source>
</evidence>
<dbReference type="RefSeq" id="WP_194413296.1">
    <property type="nucleotide sequence ID" value="NZ_BAABKZ010000001.1"/>
</dbReference>
<proteinExistence type="predicted"/>
<feature type="compositionally biased region" description="Acidic residues" evidence="1">
    <location>
        <begin position="26"/>
        <end position="44"/>
    </location>
</feature>
<accession>A0ABP9M5E7</accession>
<gene>
    <name evidence="2" type="ORF">GCM10025760_15230</name>
</gene>
<name>A0ABP9M5E7_9MICO</name>
<evidence type="ECO:0000313" key="2">
    <source>
        <dbReference type="EMBL" id="GAA5090124.1"/>
    </source>
</evidence>
<organism evidence="2 3">
    <name type="scientific">Microbacterium yannicii</name>
    <dbReference type="NCBI Taxonomy" id="671622"/>
    <lineage>
        <taxon>Bacteria</taxon>
        <taxon>Bacillati</taxon>
        <taxon>Actinomycetota</taxon>
        <taxon>Actinomycetes</taxon>
        <taxon>Micrococcales</taxon>
        <taxon>Microbacteriaceae</taxon>
        <taxon>Microbacterium</taxon>
    </lineage>
</organism>
<dbReference type="EMBL" id="BAABKZ010000001">
    <property type="protein sequence ID" value="GAA5090124.1"/>
    <property type="molecule type" value="Genomic_DNA"/>
</dbReference>
<comment type="caution">
    <text evidence="2">The sequence shown here is derived from an EMBL/GenBank/DDBJ whole genome shotgun (WGS) entry which is preliminary data.</text>
</comment>
<protein>
    <submittedName>
        <fullName evidence="2">Uncharacterized protein</fullName>
    </submittedName>
</protein>
<reference evidence="3" key="1">
    <citation type="journal article" date="2019" name="Int. J. Syst. Evol. Microbiol.">
        <title>The Global Catalogue of Microorganisms (GCM) 10K type strain sequencing project: providing services to taxonomists for standard genome sequencing and annotation.</title>
        <authorList>
            <consortium name="The Broad Institute Genomics Platform"/>
            <consortium name="The Broad Institute Genome Sequencing Center for Infectious Disease"/>
            <person name="Wu L."/>
            <person name="Ma J."/>
        </authorList>
    </citation>
    <scope>NUCLEOTIDE SEQUENCE [LARGE SCALE GENOMIC DNA]</scope>
    <source>
        <strain evidence="3">JCM 18959</strain>
    </source>
</reference>